<gene>
    <name evidence="1" type="ORF">GCM10022394_09200</name>
</gene>
<reference evidence="2" key="1">
    <citation type="journal article" date="2019" name="Int. J. Syst. Evol. Microbiol.">
        <title>The Global Catalogue of Microorganisms (GCM) 10K type strain sequencing project: providing services to taxonomists for standard genome sequencing and annotation.</title>
        <authorList>
            <consortium name="The Broad Institute Genomics Platform"/>
            <consortium name="The Broad Institute Genome Sequencing Center for Infectious Disease"/>
            <person name="Wu L."/>
            <person name="Ma J."/>
        </authorList>
    </citation>
    <scope>NUCLEOTIDE SEQUENCE [LARGE SCALE GENOMIC DNA]</scope>
    <source>
        <strain evidence="2">JCM 17110</strain>
    </source>
</reference>
<dbReference type="PANTHER" id="PTHR35175:SF1">
    <property type="entry name" value="OXIDOREDUCTASE"/>
    <property type="match status" value="1"/>
</dbReference>
<organism evidence="1 2">
    <name type="scientific">Zobellella aerophila</name>
    <dbReference type="NCBI Taxonomy" id="870480"/>
    <lineage>
        <taxon>Bacteria</taxon>
        <taxon>Pseudomonadati</taxon>
        <taxon>Pseudomonadota</taxon>
        <taxon>Gammaproteobacteria</taxon>
        <taxon>Aeromonadales</taxon>
        <taxon>Aeromonadaceae</taxon>
        <taxon>Zobellella</taxon>
    </lineage>
</organism>
<accession>A0ABP6VC50</accession>
<dbReference type="EMBL" id="BAABCX010000001">
    <property type="protein sequence ID" value="GAA3532045.1"/>
    <property type="molecule type" value="Genomic_DNA"/>
</dbReference>
<dbReference type="PANTHER" id="PTHR35175">
    <property type="entry name" value="DUF1289 DOMAIN-CONTAINING PROTEIN"/>
    <property type="match status" value="1"/>
</dbReference>
<evidence type="ECO:0000313" key="1">
    <source>
        <dbReference type="EMBL" id="GAA3532045.1"/>
    </source>
</evidence>
<name>A0ABP6VC50_9GAMM</name>
<dbReference type="Proteomes" id="UP001500795">
    <property type="component" value="Unassembled WGS sequence"/>
</dbReference>
<proteinExistence type="predicted"/>
<dbReference type="InterPro" id="IPR010710">
    <property type="entry name" value="DUF1289"/>
</dbReference>
<comment type="caution">
    <text evidence="1">The sequence shown here is derived from an EMBL/GenBank/DDBJ whole genome shotgun (WGS) entry which is preliminary data.</text>
</comment>
<sequence length="99" mass="11837">MQVKNAPLWEQEVPMEQLEFFTVQSPCIGVCQVNNRGYCKGCLRSREERFNWLQMTPHQQREVIRLCHDRRRRILAAARKQQLEQEAAARPRQDELPFL</sequence>
<keyword evidence="2" id="KW-1185">Reference proteome</keyword>
<dbReference type="Pfam" id="PF06945">
    <property type="entry name" value="DUF1289"/>
    <property type="match status" value="1"/>
</dbReference>
<evidence type="ECO:0000313" key="2">
    <source>
        <dbReference type="Proteomes" id="UP001500795"/>
    </source>
</evidence>
<protein>
    <submittedName>
        <fullName evidence="1">DUF1289 domain-containing protein</fullName>
    </submittedName>
</protein>